<sequence>MDPGLRRDDIVVSGRYRAPMTQPLFIITGAMAAGKSTVAQALAQRLPKSVHLRGDVFRKMIVNGAAEMGPVLDAEARGQLDLRQLLATDAARAYHGAGFAVVYQDILIGTDLVAAAERLADLDPQVIVLAPSVDALAQRDRARSKTGYGDNFPPDVLAGALERDTPRIGRWIDSSAMSVEQVVDAILAG</sequence>
<reference evidence="1" key="2">
    <citation type="submission" date="2023-01" db="EMBL/GenBank/DDBJ databases">
        <title>Draft genome sequence of Devosia yakushimensis strain NBRC 103855.</title>
        <authorList>
            <person name="Sun Q."/>
            <person name="Mori K."/>
        </authorList>
    </citation>
    <scope>NUCLEOTIDE SEQUENCE</scope>
    <source>
        <strain evidence="1">NBRC 103855</strain>
    </source>
</reference>
<dbReference type="RefSeq" id="WP_284392557.1">
    <property type="nucleotide sequence ID" value="NZ_BSNG01000001.1"/>
</dbReference>
<comment type="caution">
    <text evidence="1">The sequence shown here is derived from an EMBL/GenBank/DDBJ whole genome shotgun (WGS) entry which is preliminary data.</text>
</comment>
<protein>
    <recommendedName>
        <fullName evidence="3">Phosphotransferase</fullName>
    </recommendedName>
</protein>
<dbReference type="Pfam" id="PF13671">
    <property type="entry name" value="AAA_33"/>
    <property type="match status" value="1"/>
</dbReference>
<accession>A0ABQ5UIL4</accession>
<reference evidence="1" key="1">
    <citation type="journal article" date="2014" name="Int. J. Syst. Evol. Microbiol.">
        <title>Complete genome of a new Firmicutes species belonging to the dominant human colonic microbiota ('Ruminococcus bicirculans') reveals two chromosomes and a selective capacity to utilize plant glucans.</title>
        <authorList>
            <consortium name="NISC Comparative Sequencing Program"/>
            <person name="Wegmann U."/>
            <person name="Louis P."/>
            <person name="Goesmann A."/>
            <person name="Henrissat B."/>
            <person name="Duncan S.H."/>
            <person name="Flint H.J."/>
        </authorList>
    </citation>
    <scope>NUCLEOTIDE SEQUENCE</scope>
    <source>
        <strain evidence="1">NBRC 103855</strain>
    </source>
</reference>
<dbReference type="EMBL" id="BSNG01000001">
    <property type="protein sequence ID" value="GLQ11262.1"/>
    <property type="molecule type" value="Genomic_DNA"/>
</dbReference>
<dbReference type="Proteomes" id="UP001161406">
    <property type="component" value="Unassembled WGS sequence"/>
</dbReference>
<dbReference type="SUPFAM" id="SSF52540">
    <property type="entry name" value="P-loop containing nucleoside triphosphate hydrolases"/>
    <property type="match status" value="1"/>
</dbReference>
<dbReference type="InterPro" id="IPR027417">
    <property type="entry name" value="P-loop_NTPase"/>
</dbReference>
<evidence type="ECO:0008006" key="3">
    <source>
        <dbReference type="Google" id="ProtNLM"/>
    </source>
</evidence>
<keyword evidence="2" id="KW-1185">Reference proteome</keyword>
<organism evidence="1 2">
    <name type="scientific">Devosia yakushimensis</name>
    <dbReference type="NCBI Taxonomy" id="470028"/>
    <lineage>
        <taxon>Bacteria</taxon>
        <taxon>Pseudomonadati</taxon>
        <taxon>Pseudomonadota</taxon>
        <taxon>Alphaproteobacteria</taxon>
        <taxon>Hyphomicrobiales</taxon>
        <taxon>Devosiaceae</taxon>
        <taxon>Devosia</taxon>
    </lineage>
</organism>
<proteinExistence type="predicted"/>
<name>A0ABQ5UIL4_9HYPH</name>
<gene>
    <name evidence="1" type="ORF">GCM10007913_31940</name>
</gene>
<dbReference type="Gene3D" id="3.40.50.300">
    <property type="entry name" value="P-loop containing nucleotide triphosphate hydrolases"/>
    <property type="match status" value="1"/>
</dbReference>
<evidence type="ECO:0000313" key="1">
    <source>
        <dbReference type="EMBL" id="GLQ11262.1"/>
    </source>
</evidence>
<evidence type="ECO:0000313" key="2">
    <source>
        <dbReference type="Proteomes" id="UP001161406"/>
    </source>
</evidence>